<evidence type="ECO:0000256" key="1">
    <source>
        <dbReference type="SAM" id="Phobius"/>
    </source>
</evidence>
<dbReference type="AlphaFoldDB" id="J0S399"/>
<feature type="transmembrane region" description="Helical" evidence="1">
    <location>
        <begin position="49"/>
        <end position="73"/>
    </location>
</feature>
<reference evidence="2 3" key="1">
    <citation type="submission" date="2011-08" db="EMBL/GenBank/DDBJ databases">
        <title>The complete genome of Methanofollis liminatans DSM 4140.</title>
        <authorList>
            <consortium name="US DOE Joint Genome Institute (JGI-PGF)"/>
            <person name="Lucas S."/>
            <person name="Han J."/>
            <person name="Lapidus A."/>
            <person name="Bruce D."/>
            <person name="Goodwin L."/>
            <person name="Pitluck S."/>
            <person name="Peters L."/>
            <person name="Kyrpides N."/>
            <person name="Mavromatis K."/>
            <person name="Ivanova N."/>
            <person name="Mikhailova N."/>
            <person name="Lu M."/>
            <person name="Detter J.C."/>
            <person name="Tapia R."/>
            <person name="Han C."/>
            <person name="Land M."/>
            <person name="Hauser L."/>
            <person name="Markowitz V."/>
            <person name="Cheng J.-F."/>
            <person name="Hugenholtz P."/>
            <person name="Woyke T."/>
            <person name="Wu D."/>
            <person name="Spring S."/>
            <person name="Schuler E."/>
            <person name="Brambilla E."/>
            <person name="Klenk H.-P."/>
            <person name="Eisen J.A."/>
        </authorList>
    </citation>
    <scope>NUCLEOTIDE SEQUENCE [LARGE SCALE GENOMIC DNA]</scope>
    <source>
        <strain evidence="2 3">DSM 4140</strain>
    </source>
</reference>
<accession>J0S399</accession>
<organism evidence="2 3">
    <name type="scientific">Methanofollis liminatans DSM 4140</name>
    <dbReference type="NCBI Taxonomy" id="28892"/>
    <lineage>
        <taxon>Archaea</taxon>
        <taxon>Methanobacteriati</taxon>
        <taxon>Methanobacteriota</taxon>
        <taxon>Stenosarchaea group</taxon>
        <taxon>Methanomicrobia</taxon>
        <taxon>Methanomicrobiales</taxon>
        <taxon>Methanomicrobiaceae</taxon>
        <taxon>Methanofollis</taxon>
    </lineage>
</organism>
<dbReference type="EMBL" id="CM001555">
    <property type="protein sequence ID" value="EJG08371.1"/>
    <property type="molecule type" value="Genomic_DNA"/>
</dbReference>
<keyword evidence="1" id="KW-1133">Transmembrane helix</keyword>
<keyword evidence="1" id="KW-0812">Transmembrane</keyword>
<dbReference type="HOGENOM" id="CLU_2204241_0_0_2"/>
<sequence>MDVTTAVLYVVLGALLGAVGQGTRAVVGIKKRSDQAAMKNEEMKEWFDLNRLLFSLVIGAIAGSFAAVFLVGMEIDREFLLGLIAAGYAGTDFIEGIIETKLPA</sequence>
<protein>
    <submittedName>
        <fullName evidence="2">Uncharacterized protein</fullName>
    </submittedName>
</protein>
<evidence type="ECO:0000313" key="2">
    <source>
        <dbReference type="EMBL" id="EJG08371.1"/>
    </source>
</evidence>
<keyword evidence="3" id="KW-1185">Reference proteome</keyword>
<keyword evidence="1" id="KW-0472">Membrane</keyword>
<dbReference type="RefSeq" id="WP_004040748.1">
    <property type="nucleotide sequence ID" value="NZ_CM001555.1"/>
</dbReference>
<dbReference type="OrthoDB" id="383828at2157"/>
<feature type="transmembrane region" description="Helical" evidence="1">
    <location>
        <begin position="6"/>
        <end position="29"/>
    </location>
</feature>
<evidence type="ECO:0000313" key="3">
    <source>
        <dbReference type="Proteomes" id="UP000005095"/>
    </source>
</evidence>
<name>J0S399_9EURY</name>
<gene>
    <name evidence="2" type="ORF">Metli_2434</name>
</gene>
<proteinExistence type="predicted"/>
<dbReference type="Proteomes" id="UP000005095">
    <property type="component" value="Chromosome"/>
</dbReference>